<comment type="subcellular location">
    <subcellularLocation>
        <location evidence="1">Membrane</location>
        <topology evidence="1">Multi-pass membrane protein</topology>
    </subcellularLocation>
</comment>
<feature type="transmembrane region" description="Helical" evidence="8">
    <location>
        <begin position="120"/>
        <end position="143"/>
    </location>
</feature>
<feature type="transmembrane region" description="Helical" evidence="8">
    <location>
        <begin position="231"/>
        <end position="253"/>
    </location>
</feature>
<dbReference type="Proteomes" id="UP000295083">
    <property type="component" value="Unassembled WGS sequence"/>
</dbReference>
<keyword evidence="5 8" id="KW-1133">Transmembrane helix</keyword>
<evidence type="ECO:0000313" key="10">
    <source>
        <dbReference type="EMBL" id="TDZ36224.1"/>
    </source>
</evidence>
<dbReference type="PANTHER" id="PTHR43341:SF12">
    <property type="entry name" value="AMINO ACID TRANSPORTER (EUROFUNG)"/>
    <property type="match status" value="1"/>
</dbReference>
<feature type="domain" description="Amino acid permease/ SLC12A" evidence="9">
    <location>
        <begin position="86"/>
        <end position="551"/>
    </location>
</feature>
<evidence type="ECO:0000256" key="6">
    <source>
        <dbReference type="ARBA" id="ARBA00023136"/>
    </source>
</evidence>
<dbReference type="PIRSF" id="PIRSF006060">
    <property type="entry name" value="AA_transporter"/>
    <property type="match status" value="1"/>
</dbReference>
<feature type="transmembrane region" description="Helical" evidence="8">
    <location>
        <begin position="486"/>
        <end position="511"/>
    </location>
</feature>
<feature type="transmembrane region" description="Helical" evidence="8">
    <location>
        <begin position="273"/>
        <end position="294"/>
    </location>
</feature>
<reference evidence="10 11" key="1">
    <citation type="submission" date="2018-11" db="EMBL/GenBank/DDBJ databases">
        <title>Genome sequence and assembly of Colletotrichum spinosum.</title>
        <authorList>
            <person name="Gan P."/>
            <person name="Shirasu K."/>
        </authorList>
    </citation>
    <scope>NUCLEOTIDE SEQUENCE [LARGE SCALE GENOMIC DNA]</scope>
    <source>
        <strain evidence="10 11">CBS 515.97</strain>
    </source>
</reference>
<dbReference type="GO" id="GO:0015171">
    <property type="term" value="F:amino acid transmembrane transporter activity"/>
    <property type="evidence" value="ECO:0007669"/>
    <property type="project" value="TreeGrafter"/>
</dbReference>
<accession>A0A4R8QJ69</accession>
<feature type="transmembrane region" description="Helical" evidence="8">
    <location>
        <begin position="164"/>
        <end position="186"/>
    </location>
</feature>
<feature type="transmembrane region" description="Helical" evidence="8">
    <location>
        <begin position="523"/>
        <end position="544"/>
    </location>
</feature>
<evidence type="ECO:0000256" key="4">
    <source>
        <dbReference type="ARBA" id="ARBA00022970"/>
    </source>
</evidence>
<organism evidence="10 11">
    <name type="scientific">Colletotrichum spinosum</name>
    <dbReference type="NCBI Taxonomy" id="1347390"/>
    <lineage>
        <taxon>Eukaryota</taxon>
        <taxon>Fungi</taxon>
        <taxon>Dikarya</taxon>
        <taxon>Ascomycota</taxon>
        <taxon>Pezizomycotina</taxon>
        <taxon>Sordariomycetes</taxon>
        <taxon>Hypocreomycetidae</taxon>
        <taxon>Glomerellales</taxon>
        <taxon>Glomerellaceae</taxon>
        <taxon>Colletotrichum</taxon>
        <taxon>Colletotrichum orbiculare species complex</taxon>
    </lineage>
</organism>
<dbReference type="PANTHER" id="PTHR43341">
    <property type="entry name" value="AMINO ACID PERMEASE"/>
    <property type="match status" value="1"/>
</dbReference>
<dbReference type="InterPro" id="IPR004840">
    <property type="entry name" value="Amino_acid_permease_CS"/>
</dbReference>
<keyword evidence="3 8" id="KW-0812">Transmembrane</keyword>
<feature type="transmembrane region" description="Helical" evidence="8">
    <location>
        <begin position="416"/>
        <end position="434"/>
    </location>
</feature>
<evidence type="ECO:0000256" key="7">
    <source>
        <dbReference type="SAM" id="MobiDB-lite"/>
    </source>
</evidence>
<evidence type="ECO:0000259" key="9">
    <source>
        <dbReference type="Pfam" id="PF00324"/>
    </source>
</evidence>
<sequence>MSTEKDVHDGVSTPETTQVNTDPRRGGIPPVTGKAEHAYGEGELSHGEAARDENFYTRNGLNFESFKPRDYGRGLVELDRTMKSRHLHMIAIGGSIGAGFFVGSGGALSDGGPASVLIDFSIIGIMMFNVVYALGELAVMYPVSGGFYIYSSRFIDPSWGFAMGWNYVFQWAIVLPLELTVCAMTINYWEGARSVSPAVWISIFWIAIIVINTFGTLGYAEEEFWSSLLKLSAIVIFMIIAFILVLGGGPSHGRYNEYWGARHWYDPGAFNNGFKGFCAVFVTAAFSFAGTELVGLAAAESKNPLKSLPGAIKQVFWRITLFYILGLFFVGLLVPYNDPTLMNSDNAYADGASPFVIAANHAGLYGYDHFMNSIILISVLSLGVSCVYGGSRTLTALAQQGYAPKLFSYIDKSGRPLPSVVLHLVCGALAYITLDTGGNKVFSWLLSMSALAALFTWGSICLAHIRFRKAWAYHGHTVDEIPFKAALGVTGSWIGLSLCILVFIAQTYVAISPIGSDTNTAEGFFEAMLTVPVIIVFWIAGFIWKRTGWLRTHQMDVDTGRRELDWDEINRFKAEMATWPTWKRLMHKLF</sequence>
<keyword evidence="11" id="KW-1185">Reference proteome</keyword>
<evidence type="ECO:0000256" key="5">
    <source>
        <dbReference type="ARBA" id="ARBA00022989"/>
    </source>
</evidence>
<dbReference type="GO" id="GO:0016020">
    <property type="term" value="C:membrane"/>
    <property type="evidence" value="ECO:0007669"/>
    <property type="project" value="UniProtKB-SubCell"/>
</dbReference>
<protein>
    <submittedName>
        <fullName evidence="10">Amino-acid permease inda1</fullName>
    </submittedName>
</protein>
<keyword evidence="4" id="KW-0029">Amino-acid transport</keyword>
<feature type="transmembrane region" description="Helical" evidence="8">
    <location>
        <begin position="87"/>
        <end position="108"/>
    </location>
</feature>
<feature type="transmembrane region" description="Helical" evidence="8">
    <location>
        <begin position="446"/>
        <end position="465"/>
    </location>
</feature>
<evidence type="ECO:0000313" key="11">
    <source>
        <dbReference type="Proteomes" id="UP000295083"/>
    </source>
</evidence>
<evidence type="ECO:0000256" key="1">
    <source>
        <dbReference type="ARBA" id="ARBA00004141"/>
    </source>
</evidence>
<keyword evidence="2" id="KW-0813">Transport</keyword>
<keyword evidence="6 8" id="KW-0472">Membrane</keyword>
<dbReference type="Gene3D" id="1.20.1740.10">
    <property type="entry name" value="Amino acid/polyamine transporter I"/>
    <property type="match status" value="1"/>
</dbReference>
<dbReference type="PROSITE" id="PS00218">
    <property type="entry name" value="AMINO_ACID_PERMEASE_1"/>
    <property type="match status" value="1"/>
</dbReference>
<feature type="transmembrane region" description="Helical" evidence="8">
    <location>
        <begin position="315"/>
        <end position="336"/>
    </location>
</feature>
<dbReference type="InterPro" id="IPR004841">
    <property type="entry name" value="AA-permease/SLC12A_dom"/>
</dbReference>
<dbReference type="FunFam" id="1.20.1740.10:FF:000017">
    <property type="entry name" value="Amino acid permease"/>
    <property type="match status" value="1"/>
</dbReference>
<evidence type="ECO:0000256" key="8">
    <source>
        <dbReference type="SAM" id="Phobius"/>
    </source>
</evidence>
<feature type="transmembrane region" description="Helical" evidence="8">
    <location>
        <begin position="198"/>
        <end position="219"/>
    </location>
</feature>
<dbReference type="EMBL" id="QAPG01000033">
    <property type="protein sequence ID" value="TDZ36224.1"/>
    <property type="molecule type" value="Genomic_DNA"/>
</dbReference>
<name>A0A4R8QJ69_9PEZI</name>
<evidence type="ECO:0000256" key="2">
    <source>
        <dbReference type="ARBA" id="ARBA00022448"/>
    </source>
</evidence>
<feature type="transmembrane region" description="Helical" evidence="8">
    <location>
        <begin position="374"/>
        <end position="395"/>
    </location>
</feature>
<dbReference type="Pfam" id="PF00324">
    <property type="entry name" value="AA_permease"/>
    <property type="match status" value="1"/>
</dbReference>
<gene>
    <name evidence="10" type="primary">inda1-0</name>
    <name evidence="10" type="ORF">C8035_v008116</name>
</gene>
<dbReference type="AlphaFoldDB" id="A0A4R8QJ69"/>
<evidence type="ECO:0000256" key="3">
    <source>
        <dbReference type="ARBA" id="ARBA00022692"/>
    </source>
</evidence>
<comment type="caution">
    <text evidence="10">The sequence shown here is derived from an EMBL/GenBank/DDBJ whole genome shotgun (WGS) entry which is preliminary data.</text>
</comment>
<dbReference type="InterPro" id="IPR050524">
    <property type="entry name" value="APC_YAT"/>
</dbReference>
<proteinExistence type="predicted"/>
<feature type="region of interest" description="Disordered" evidence="7">
    <location>
        <begin position="1"/>
        <end position="38"/>
    </location>
</feature>